<protein>
    <recommendedName>
        <fullName evidence="8">ABC transmembrane type-1 domain-containing protein</fullName>
    </recommendedName>
</protein>
<feature type="domain" description="ABC transmembrane type-1" evidence="8">
    <location>
        <begin position="99"/>
        <end position="304"/>
    </location>
</feature>
<keyword evidence="4 7" id="KW-0812">Transmembrane</keyword>
<comment type="subcellular location">
    <subcellularLocation>
        <location evidence="1">Cell membrane</location>
        <topology evidence="1">Multi-pass membrane protein</topology>
    </subcellularLocation>
</comment>
<dbReference type="SUPFAM" id="SSF161098">
    <property type="entry name" value="MetI-like"/>
    <property type="match status" value="1"/>
</dbReference>
<evidence type="ECO:0000256" key="3">
    <source>
        <dbReference type="ARBA" id="ARBA00022475"/>
    </source>
</evidence>
<feature type="transmembrane region" description="Helical" evidence="7">
    <location>
        <begin position="182"/>
        <end position="201"/>
    </location>
</feature>
<reference evidence="9" key="1">
    <citation type="submission" date="2018-05" db="EMBL/GenBank/DDBJ databases">
        <authorList>
            <person name="Lanie J.A."/>
            <person name="Ng W.-L."/>
            <person name="Kazmierczak K.M."/>
            <person name="Andrzejewski T.M."/>
            <person name="Davidsen T.M."/>
            <person name="Wayne K.J."/>
            <person name="Tettelin H."/>
            <person name="Glass J.I."/>
            <person name="Rusch D."/>
            <person name="Podicherti R."/>
            <person name="Tsui H.-C.T."/>
            <person name="Winkler M.E."/>
        </authorList>
    </citation>
    <scope>NUCLEOTIDE SEQUENCE</scope>
</reference>
<dbReference type="GO" id="GO:0005886">
    <property type="term" value="C:plasma membrane"/>
    <property type="evidence" value="ECO:0007669"/>
    <property type="project" value="UniProtKB-SubCell"/>
</dbReference>
<dbReference type="InterPro" id="IPR035906">
    <property type="entry name" value="MetI-like_sf"/>
</dbReference>
<evidence type="ECO:0000313" key="9">
    <source>
        <dbReference type="EMBL" id="SVA29086.1"/>
    </source>
</evidence>
<dbReference type="AlphaFoldDB" id="A0A381ULM5"/>
<dbReference type="Pfam" id="PF19300">
    <property type="entry name" value="BPD_transp_1_N"/>
    <property type="match status" value="1"/>
</dbReference>
<dbReference type="PROSITE" id="PS50928">
    <property type="entry name" value="ABC_TM1"/>
    <property type="match status" value="1"/>
</dbReference>
<name>A0A381ULM5_9ZZZZ</name>
<feature type="transmembrane region" description="Helical" evidence="7">
    <location>
        <begin position="251"/>
        <end position="270"/>
    </location>
</feature>
<evidence type="ECO:0000259" key="8">
    <source>
        <dbReference type="PROSITE" id="PS50928"/>
    </source>
</evidence>
<feature type="transmembrane region" description="Helical" evidence="7">
    <location>
        <begin position="103"/>
        <end position="127"/>
    </location>
</feature>
<sequence>MKNPLFRLIVRRLALGILTLIAISLLITVGVEALSGDVCTAMMGQMASEDKVAACHRALNLDRPVHLRYIEWLINFAQGDMGKALTNHRDVVDVIGNRVGNTFFLAIAAALIAIPISLALGVLAALYRNSFLDRSISMITLSGVSVPDFFIAYILMAIFAVSFGFFPAISNIDDSMSLAERITASALPVLTLTLAVSAHMMRMTRASIVSLMASPYIEMAKLKGIKPSRIIVFHALPNAWSPIIQVIMLNLAWLVVGVVIVEVVFVYPGLGALMIDAVFLRDLPIVRATAMIFATVYVILNLLADILSMMSNPRLMHPK</sequence>
<feature type="transmembrane region" description="Helical" evidence="7">
    <location>
        <begin position="290"/>
        <end position="310"/>
    </location>
</feature>
<keyword evidence="3" id="KW-1003">Cell membrane</keyword>
<evidence type="ECO:0000256" key="4">
    <source>
        <dbReference type="ARBA" id="ARBA00022692"/>
    </source>
</evidence>
<accession>A0A381ULM5</accession>
<evidence type="ECO:0000256" key="1">
    <source>
        <dbReference type="ARBA" id="ARBA00004651"/>
    </source>
</evidence>
<dbReference type="EMBL" id="UINC01006694">
    <property type="protein sequence ID" value="SVA29086.1"/>
    <property type="molecule type" value="Genomic_DNA"/>
</dbReference>
<gene>
    <name evidence="9" type="ORF">METZ01_LOCUS81940</name>
</gene>
<evidence type="ECO:0000256" key="7">
    <source>
        <dbReference type="SAM" id="Phobius"/>
    </source>
</evidence>
<dbReference type="InterPro" id="IPR045621">
    <property type="entry name" value="BPD_transp_1_N"/>
</dbReference>
<dbReference type="InterPro" id="IPR000515">
    <property type="entry name" value="MetI-like"/>
</dbReference>
<dbReference type="Pfam" id="PF00528">
    <property type="entry name" value="BPD_transp_1"/>
    <property type="match status" value="1"/>
</dbReference>
<feature type="transmembrane region" description="Helical" evidence="7">
    <location>
        <begin position="148"/>
        <end position="170"/>
    </location>
</feature>
<dbReference type="GO" id="GO:0055085">
    <property type="term" value="P:transmembrane transport"/>
    <property type="evidence" value="ECO:0007669"/>
    <property type="project" value="InterPro"/>
</dbReference>
<dbReference type="Gene3D" id="1.10.3720.10">
    <property type="entry name" value="MetI-like"/>
    <property type="match status" value="1"/>
</dbReference>
<keyword evidence="6 7" id="KW-0472">Membrane</keyword>
<evidence type="ECO:0000256" key="6">
    <source>
        <dbReference type="ARBA" id="ARBA00023136"/>
    </source>
</evidence>
<keyword evidence="5 7" id="KW-1133">Transmembrane helix</keyword>
<dbReference type="CDD" id="cd06261">
    <property type="entry name" value="TM_PBP2"/>
    <property type="match status" value="1"/>
</dbReference>
<dbReference type="PANTHER" id="PTHR43163:SF6">
    <property type="entry name" value="DIPEPTIDE TRANSPORT SYSTEM PERMEASE PROTEIN DPPB-RELATED"/>
    <property type="match status" value="1"/>
</dbReference>
<dbReference type="PANTHER" id="PTHR43163">
    <property type="entry name" value="DIPEPTIDE TRANSPORT SYSTEM PERMEASE PROTEIN DPPB-RELATED"/>
    <property type="match status" value="1"/>
</dbReference>
<evidence type="ECO:0000256" key="5">
    <source>
        <dbReference type="ARBA" id="ARBA00022989"/>
    </source>
</evidence>
<organism evidence="9">
    <name type="scientific">marine metagenome</name>
    <dbReference type="NCBI Taxonomy" id="408172"/>
    <lineage>
        <taxon>unclassified sequences</taxon>
        <taxon>metagenomes</taxon>
        <taxon>ecological metagenomes</taxon>
    </lineage>
</organism>
<keyword evidence="2" id="KW-0813">Transport</keyword>
<evidence type="ECO:0000256" key="2">
    <source>
        <dbReference type="ARBA" id="ARBA00022448"/>
    </source>
</evidence>
<proteinExistence type="predicted"/>